<dbReference type="SUPFAM" id="SSF52172">
    <property type="entry name" value="CheY-like"/>
    <property type="match status" value="1"/>
</dbReference>
<keyword evidence="11" id="KW-0804">Transcription</keyword>
<dbReference type="SUPFAM" id="SSF55874">
    <property type="entry name" value="ATPase domain of HSP90 chaperone/DNA topoisomerase II/histidine kinase"/>
    <property type="match status" value="1"/>
</dbReference>
<evidence type="ECO:0000256" key="11">
    <source>
        <dbReference type="ARBA" id="ARBA00023163"/>
    </source>
</evidence>
<dbReference type="PROSITE" id="PS00041">
    <property type="entry name" value="HTH_ARAC_FAMILY_1"/>
    <property type="match status" value="1"/>
</dbReference>
<dbReference type="CDD" id="cd00146">
    <property type="entry name" value="PKD"/>
    <property type="match status" value="1"/>
</dbReference>
<dbReference type="RefSeq" id="WP_065537497.1">
    <property type="nucleotide sequence ID" value="NZ_CAPDLJ010000006.1"/>
</dbReference>
<evidence type="ECO:0000313" key="13">
    <source>
        <dbReference type="Proteomes" id="UP000092631"/>
    </source>
</evidence>
<dbReference type="Gene3D" id="3.40.50.2300">
    <property type="match status" value="1"/>
</dbReference>
<dbReference type="EMBL" id="CP015401">
    <property type="protein sequence ID" value="ANU56193.1"/>
    <property type="molecule type" value="Genomic_DNA"/>
</dbReference>
<protein>
    <recommendedName>
        <fullName evidence="2">histidine kinase</fullName>
        <ecNumber evidence="2">2.7.13.3</ecNumber>
    </recommendedName>
</protein>
<dbReference type="PROSITE" id="PS50110">
    <property type="entry name" value="RESPONSE_REGULATORY"/>
    <property type="match status" value="1"/>
</dbReference>
<dbReference type="GO" id="GO:0003700">
    <property type="term" value="F:DNA-binding transcription factor activity"/>
    <property type="evidence" value="ECO:0007669"/>
    <property type="project" value="InterPro"/>
</dbReference>
<keyword evidence="7" id="KW-0067">ATP-binding</keyword>
<dbReference type="InterPro" id="IPR009057">
    <property type="entry name" value="Homeodomain-like_sf"/>
</dbReference>
<gene>
    <name evidence="12" type="ORF">A4V03_00255</name>
</gene>
<keyword evidence="13" id="KW-1185">Reference proteome</keyword>
<dbReference type="InterPro" id="IPR011110">
    <property type="entry name" value="Reg_prop"/>
</dbReference>
<dbReference type="SMART" id="SM00387">
    <property type="entry name" value="HATPase_c"/>
    <property type="match status" value="1"/>
</dbReference>
<keyword evidence="10" id="KW-0238">DNA-binding</keyword>
<evidence type="ECO:0000256" key="8">
    <source>
        <dbReference type="ARBA" id="ARBA00023012"/>
    </source>
</evidence>
<evidence type="ECO:0000256" key="2">
    <source>
        <dbReference type="ARBA" id="ARBA00012438"/>
    </source>
</evidence>
<dbReference type="Pfam" id="PF12833">
    <property type="entry name" value="HTH_18"/>
    <property type="match status" value="1"/>
</dbReference>
<dbReference type="InterPro" id="IPR001789">
    <property type="entry name" value="Sig_transdc_resp-reg_receiver"/>
</dbReference>
<dbReference type="InterPro" id="IPR004358">
    <property type="entry name" value="Sig_transdc_His_kin-like_C"/>
</dbReference>
<evidence type="ECO:0000256" key="1">
    <source>
        <dbReference type="ARBA" id="ARBA00000085"/>
    </source>
</evidence>
<dbReference type="Gene3D" id="1.10.10.60">
    <property type="entry name" value="Homeodomain-like"/>
    <property type="match status" value="2"/>
</dbReference>
<dbReference type="InterPro" id="IPR005467">
    <property type="entry name" value="His_kinase_dom"/>
</dbReference>
<dbReference type="SMART" id="SM00448">
    <property type="entry name" value="REC"/>
    <property type="match status" value="1"/>
</dbReference>
<dbReference type="InterPro" id="IPR003661">
    <property type="entry name" value="HisK_dim/P_dom"/>
</dbReference>
<evidence type="ECO:0000256" key="5">
    <source>
        <dbReference type="ARBA" id="ARBA00022741"/>
    </source>
</evidence>
<dbReference type="Proteomes" id="UP000092631">
    <property type="component" value="Chromosome"/>
</dbReference>
<keyword evidence="5" id="KW-0547">Nucleotide-binding</keyword>
<sequence length="1339" mass="154202">MRNVFTFLLLLFSLLCNGQSPKLFTTDKELSSSLINQIYQDRNGFIWVATEDGLNRYDGAKFTIYKHEPDNEHSLAHNFVRTVFEDSKGHLLIGTYIGIQMYDPATDNFTPLAKWEDTKETLESNINSFIERKNGEIWVSGNVLYKLDIKDHLLTVRKADIAVTSPGSLFEDKKQNVWMAKGEEGVYQLTPDNQLTLHLSKDNGYVKSICEDQRGNIYAGSIRKGLFIYDKERKTFVPVNLKEKGELPVCFLYSGIPNELYIGTDGKGVVIYNIQTHEISEYKFDNNYFDSGNSKIHSILKDNSGNLWLAVYQKGVILIPARTNSFKYIGHKSTDKNCIGSCCITSFCKDNNGTLWVGTDNDGIYALTEKLEPAKHFSHTAHPHSVPSTVIKLYEDSEHNMWVGSFINGMGKLNKQTGLCDYQYKLVDKNNNYIQRVYDFAEDKNKRLWIATMGFGLFYYDLKTKEFTSVQSQTSLINEWIGCLHYSDDNKLYVGTYDGVNCIDLDSPDFQSHKILSQNVIYSIFEDADGVVWLGSSEGLSGWNKKTKELTTYTTADGLPSNTIYAIQGEGKDFLWISTNAGISQFQKKNNKFINYYVSDGLQGNEFYKNASFKDKQGIIWFGGMNGITYFNPQDIINPAKTWNIRITDFFLHNNPVRKGMKSGIHNIINCPVFNAKEFYLSYKDNVFSIEFATLELNAPEHINYLYSINDEKWISLPKGVNRISFSNLKPGTYNFKIRAKDNTVYSNIKEITIFISPAWYASWWAKVIYSLLLLTIIFIIILQIRHRYRMHQEMLQHIHAEQINEAKLQFFINISHEIRTPMSLIISPLQKLIKNEENNERLKIYHIIYRNAERILNLVNQLMDIRKIDKGQMFLMFRETNIIPFIEDLCTTFGQQANTKNIRLQLHSTLPELNVWVDTGNFDKIILNILSNAFKFTPEKGNIDITIRTGEDNTLPDPLKQYAEIIIADTGTGIDEQEKERIFDRFYQIRNSQQNPKGGTGIGLHLTRSLVELHHGIIYVENNKEQPGCRFIIRLPLGNKHLRPEEVDNNEQKVTVAAPTVPVISPIIENEEEKKVRVKTKYHVLIVEDDEEIRNYIAQEFGDKFHIMESRNGKEALEQIFKKAPDLVISDIMMPEMDGLTLCRKIKQNVNLNHIPVILLTAKTREEDNLEGLNTGADAYIMKPFNIEILQKTVENLINIRQQLRKVFAGQQNQENKVQKLEVKSPDEKLMERVMKVINDNISNPNLTIEQITNEVGISRVHLHRKLKELTNQTTRDFIRNIRLKEAARLLSEKQHTISEIAMLTGFNDPNNFSTTFKELYGVPPSMYMKEQLSKKEE</sequence>
<evidence type="ECO:0000256" key="7">
    <source>
        <dbReference type="ARBA" id="ARBA00022840"/>
    </source>
</evidence>
<dbReference type="Pfam" id="PF02518">
    <property type="entry name" value="HATPase_c"/>
    <property type="match status" value="1"/>
</dbReference>
<dbReference type="CDD" id="cd00082">
    <property type="entry name" value="HisKA"/>
    <property type="match status" value="1"/>
</dbReference>
<dbReference type="Gene3D" id="2.60.40.10">
    <property type="entry name" value="Immunoglobulins"/>
    <property type="match status" value="1"/>
</dbReference>
<comment type="catalytic activity">
    <reaction evidence="1">
        <text>ATP + protein L-histidine = ADP + protein N-phospho-L-histidine.</text>
        <dbReference type="EC" id="2.7.13.3"/>
    </reaction>
</comment>
<dbReference type="Pfam" id="PF07494">
    <property type="entry name" value="Reg_prop"/>
    <property type="match status" value="3"/>
</dbReference>
<keyword evidence="6 12" id="KW-0418">Kinase</keyword>
<dbReference type="GO" id="GO:0000155">
    <property type="term" value="F:phosphorelay sensor kinase activity"/>
    <property type="evidence" value="ECO:0007669"/>
    <property type="project" value="InterPro"/>
</dbReference>
<dbReference type="FunFam" id="3.40.50.2300:FF:000138">
    <property type="entry name" value="Two-component system sensor histidine kinase/response regulator"/>
    <property type="match status" value="1"/>
</dbReference>
<dbReference type="SMART" id="SM00342">
    <property type="entry name" value="HTH_ARAC"/>
    <property type="match status" value="1"/>
</dbReference>
<dbReference type="FunFam" id="1.10.287.130:FF:000045">
    <property type="entry name" value="Two-component system sensor histidine kinase/response regulator"/>
    <property type="match status" value="1"/>
</dbReference>
<dbReference type="KEGG" id="bcae:A4V03_00255"/>
<keyword evidence="9" id="KW-0805">Transcription regulation</keyword>
<dbReference type="InterPro" id="IPR003594">
    <property type="entry name" value="HATPase_dom"/>
</dbReference>
<dbReference type="FunFam" id="3.30.565.10:FF:000037">
    <property type="entry name" value="Hybrid sensor histidine kinase/response regulator"/>
    <property type="match status" value="1"/>
</dbReference>
<dbReference type="InterPro" id="IPR011123">
    <property type="entry name" value="Y_Y_Y"/>
</dbReference>
<dbReference type="InterPro" id="IPR018060">
    <property type="entry name" value="HTH_AraC"/>
</dbReference>
<dbReference type="SUPFAM" id="SSF47384">
    <property type="entry name" value="Homodimeric domain of signal transducing histidine kinase"/>
    <property type="match status" value="1"/>
</dbReference>
<dbReference type="Gene3D" id="3.30.565.10">
    <property type="entry name" value="Histidine kinase-like ATPase, C-terminal domain"/>
    <property type="match status" value="1"/>
</dbReference>
<keyword evidence="4" id="KW-0808">Transferase</keyword>
<dbReference type="EC" id="2.7.13.3" evidence="2"/>
<dbReference type="GeneID" id="82185564"/>
<organism evidence="12 13">
    <name type="scientific">Bacteroides caecimuris</name>
    <dbReference type="NCBI Taxonomy" id="1796613"/>
    <lineage>
        <taxon>Bacteria</taxon>
        <taxon>Pseudomonadati</taxon>
        <taxon>Bacteroidota</taxon>
        <taxon>Bacteroidia</taxon>
        <taxon>Bacteroidales</taxon>
        <taxon>Bacteroidaceae</taxon>
        <taxon>Bacteroides</taxon>
    </lineage>
</organism>
<evidence type="ECO:0000256" key="6">
    <source>
        <dbReference type="ARBA" id="ARBA00022777"/>
    </source>
</evidence>
<evidence type="ECO:0000256" key="4">
    <source>
        <dbReference type="ARBA" id="ARBA00022679"/>
    </source>
</evidence>
<dbReference type="CDD" id="cd17574">
    <property type="entry name" value="REC_OmpR"/>
    <property type="match status" value="1"/>
</dbReference>
<dbReference type="PROSITE" id="PS01124">
    <property type="entry name" value="HTH_ARAC_FAMILY_2"/>
    <property type="match status" value="1"/>
</dbReference>
<name>A0A1C7GV79_9BACE</name>
<dbReference type="GO" id="GO:0005524">
    <property type="term" value="F:ATP binding"/>
    <property type="evidence" value="ECO:0007669"/>
    <property type="project" value="UniProtKB-KW"/>
</dbReference>
<dbReference type="InterPro" id="IPR036097">
    <property type="entry name" value="HisK_dim/P_sf"/>
</dbReference>
<reference evidence="13" key="1">
    <citation type="submission" date="2016-04" db="EMBL/GenBank/DDBJ databases">
        <title>Complete Genome Sequences of Twelve Strains of a Stable Defined Moderately Diverse Mouse Microbiota 2 (sDMDMm2).</title>
        <authorList>
            <person name="Uchimura Y."/>
            <person name="Wyss M."/>
            <person name="Brugiroux S."/>
            <person name="Limenitakis J.P."/>
            <person name="Stecher B."/>
            <person name="McCoy K.D."/>
            <person name="Macpherson A.J."/>
        </authorList>
    </citation>
    <scope>NUCLEOTIDE SEQUENCE [LARGE SCALE GENOMIC DNA]</scope>
    <source>
        <strain evidence="13">I48</strain>
    </source>
</reference>
<dbReference type="OrthoDB" id="717811at2"/>
<dbReference type="InterPro" id="IPR011006">
    <property type="entry name" value="CheY-like_superfamily"/>
</dbReference>
<dbReference type="PRINTS" id="PR00344">
    <property type="entry name" value="BCTRLSENSOR"/>
</dbReference>
<dbReference type="Pfam" id="PF00072">
    <property type="entry name" value="Response_reg"/>
    <property type="match status" value="1"/>
</dbReference>
<evidence type="ECO:0000256" key="10">
    <source>
        <dbReference type="ARBA" id="ARBA00023125"/>
    </source>
</evidence>
<dbReference type="SUPFAM" id="SSF46689">
    <property type="entry name" value="Homeodomain-like"/>
    <property type="match status" value="1"/>
</dbReference>
<evidence type="ECO:0000313" key="12">
    <source>
        <dbReference type="EMBL" id="ANU56193.1"/>
    </source>
</evidence>
<dbReference type="GO" id="GO:0043565">
    <property type="term" value="F:sequence-specific DNA binding"/>
    <property type="evidence" value="ECO:0007669"/>
    <property type="project" value="InterPro"/>
</dbReference>
<dbReference type="InterPro" id="IPR018062">
    <property type="entry name" value="HTH_AraC-typ_CS"/>
</dbReference>
<dbReference type="PROSITE" id="PS50109">
    <property type="entry name" value="HIS_KIN"/>
    <property type="match status" value="1"/>
</dbReference>
<dbReference type="SUPFAM" id="SSF63829">
    <property type="entry name" value="Calcium-dependent phosphotriesterase"/>
    <property type="match status" value="2"/>
</dbReference>
<dbReference type="PANTHER" id="PTHR43547:SF2">
    <property type="entry name" value="HYBRID SIGNAL TRANSDUCTION HISTIDINE KINASE C"/>
    <property type="match status" value="1"/>
</dbReference>
<keyword evidence="8" id="KW-0902">Two-component regulatory system</keyword>
<dbReference type="SMART" id="SM00388">
    <property type="entry name" value="HisKA"/>
    <property type="match status" value="1"/>
</dbReference>
<evidence type="ECO:0000256" key="3">
    <source>
        <dbReference type="ARBA" id="ARBA00022553"/>
    </source>
</evidence>
<dbReference type="Gene3D" id="2.130.10.10">
    <property type="entry name" value="YVTN repeat-like/Quinoprotein amine dehydrogenase"/>
    <property type="match status" value="2"/>
</dbReference>
<evidence type="ECO:0000256" key="9">
    <source>
        <dbReference type="ARBA" id="ARBA00023015"/>
    </source>
</evidence>
<dbReference type="InterPro" id="IPR013783">
    <property type="entry name" value="Ig-like_fold"/>
</dbReference>
<dbReference type="Pfam" id="PF07495">
    <property type="entry name" value="Y_Y_Y"/>
    <property type="match status" value="1"/>
</dbReference>
<proteinExistence type="predicted"/>
<dbReference type="InterPro" id="IPR036890">
    <property type="entry name" value="HATPase_C_sf"/>
</dbReference>
<dbReference type="InterPro" id="IPR015943">
    <property type="entry name" value="WD40/YVTN_repeat-like_dom_sf"/>
</dbReference>
<accession>A0A1C7GV79</accession>
<dbReference type="Pfam" id="PF00512">
    <property type="entry name" value="HisKA"/>
    <property type="match status" value="1"/>
</dbReference>
<dbReference type="Gene3D" id="1.10.287.130">
    <property type="match status" value="1"/>
</dbReference>
<dbReference type="PANTHER" id="PTHR43547">
    <property type="entry name" value="TWO-COMPONENT HISTIDINE KINASE"/>
    <property type="match status" value="1"/>
</dbReference>
<keyword evidence="3" id="KW-0597">Phosphoprotein</keyword>